<dbReference type="GO" id="GO:0016020">
    <property type="term" value="C:membrane"/>
    <property type="evidence" value="ECO:0007669"/>
    <property type="project" value="TreeGrafter"/>
</dbReference>
<keyword evidence="1" id="KW-1133">Transmembrane helix</keyword>
<feature type="transmembrane region" description="Helical" evidence="1">
    <location>
        <begin position="353"/>
        <end position="376"/>
    </location>
</feature>
<dbReference type="eggNOG" id="COG1835">
    <property type="taxonomic scope" value="Bacteria"/>
</dbReference>
<dbReference type="OrthoDB" id="9814807at2"/>
<evidence type="ECO:0000259" key="2">
    <source>
        <dbReference type="Pfam" id="PF01757"/>
    </source>
</evidence>
<accession>Q5P6V3</accession>
<dbReference type="RefSeq" id="WP_011236684.1">
    <property type="nucleotide sequence ID" value="NC_006513.1"/>
</dbReference>
<feature type="transmembrane region" description="Helical" evidence="1">
    <location>
        <begin position="21"/>
        <end position="37"/>
    </location>
</feature>
<proteinExistence type="predicted"/>
<dbReference type="PANTHER" id="PTHR23028:SF53">
    <property type="entry name" value="ACYL_TRANSF_3 DOMAIN-CONTAINING PROTEIN"/>
    <property type="match status" value="1"/>
</dbReference>
<name>Q5P6V3_AROAE</name>
<dbReference type="InterPro" id="IPR002656">
    <property type="entry name" value="Acyl_transf_3_dom"/>
</dbReference>
<dbReference type="Pfam" id="PF01757">
    <property type="entry name" value="Acyl_transf_3"/>
    <property type="match status" value="1"/>
</dbReference>
<dbReference type="KEGG" id="eba:ebA1519"/>
<feature type="transmembrane region" description="Helical" evidence="1">
    <location>
        <begin position="287"/>
        <end position="311"/>
    </location>
</feature>
<dbReference type="PANTHER" id="PTHR23028">
    <property type="entry name" value="ACETYLTRANSFERASE"/>
    <property type="match status" value="1"/>
</dbReference>
<keyword evidence="1" id="KW-0472">Membrane</keyword>
<dbReference type="EMBL" id="CR555306">
    <property type="protein sequence ID" value="CAI06958.1"/>
    <property type="molecule type" value="Genomic_DNA"/>
</dbReference>
<gene>
    <name evidence="3" type="ORF">ebA1519</name>
</gene>
<keyword evidence="4" id="KW-1185">Reference proteome</keyword>
<reference evidence="3 4" key="1">
    <citation type="journal article" date="2005" name="Arch. Microbiol.">
        <title>The genome sequence of an anaerobic aromatic-degrading denitrifying bacterium, strain EbN1.</title>
        <authorList>
            <person name="Rabus R."/>
            <person name="Kube M."/>
            <person name="Heider J."/>
            <person name="Beck A."/>
            <person name="Heitmann K."/>
            <person name="Widdel F."/>
            <person name="Reinhardt R."/>
        </authorList>
    </citation>
    <scope>NUCLEOTIDE SEQUENCE [LARGE SCALE GENOMIC DNA]</scope>
    <source>
        <strain evidence="3 4">EbN1</strain>
    </source>
</reference>
<sequence length="637" mass="71656">MHNKSIEEEHIGASYRPDIDGLRAIAVLLVILFHFEFKAISGGYIGVDVFFVISGYLITNILYIQHKKTGTINLLEFYNKRARRLLPALFSTLAVTTAASFVIFSPIFLSQYLSSLTYSTLQLSNIYFYISSGYFDIDSTFKPLLHTWSLATEEQFYIFWPLLLLAAFNFKSPSRIVLALSAISLLCNFWALNSENTIAEPRSAIYFLTPFRVFEFGLGALLCWAPKNIHFNLNAISVTGLSFILVAAFQFDNNTTFPSYNALLPCFGTALLIYAGKNSIIGKILSLRPFVHLGVLSYSLYLVHWPIFVFYKYNTGSLTPIDKGGLLLATLGMGYLLHKFIEVPFRYGTRFAIFSKATPLLYAILPLAFVGISIYASTTPDVADTERSRFDYLNESGCYILREINCKADAPLQILTFGNSHELDAYNSMIHVYGDNPAINITSFGTSYGCSFRVDGNMVVSNSPQDNPKSNCKERVEKLNDREFIENLDIIVFSAHKPLSWGKPLINILSHLRSVKPNLKIIFFSGYIGIRPHRCDDIISRFGSADFCKSPEFVDYFSGEEKDKILGLPIAKNDFIYIDKTTLLCRDREISTCVMSINGTPAFLDGDHLTVAFANLVGERASAIYRNELRKFGLNSR</sequence>
<protein>
    <submittedName>
        <fullName evidence="3">Probable acetylase</fullName>
    </submittedName>
</protein>
<evidence type="ECO:0000313" key="3">
    <source>
        <dbReference type="EMBL" id="CAI06958.1"/>
    </source>
</evidence>
<dbReference type="HOGENOM" id="CLU_005679_10_2_4"/>
<dbReference type="GO" id="GO:0016747">
    <property type="term" value="F:acyltransferase activity, transferring groups other than amino-acyl groups"/>
    <property type="evidence" value="ECO:0007669"/>
    <property type="project" value="InterPro"/>
</dbReference>
<evidence type="ECO:0000256" key="1">
    <source>
        <dbReference type="SAM" id="Phobius"/>
    </source>
</evidence>
<dbReference type="InterPro" id="IPR050879">
    <property type="entry name" value="Acyltransferase_3"/>
</dbReference>
<feature type="transmembrane region" description="Helical" evidence="1">
    <location>
        <begin position="175"/>
        <end position="192"/>
    </location>
</feature>
<feature type="transmembrane region" description="Helical" evidence="1">
    <location>
        <begin position="85"/>
        <end position="109"/>
    </location>
</feature>
<dbReference type="Proteomes" id="UP000006552">
    <property type="component" value="Chromosome"/>
</dbReference>
<feature type="transmembrane region" description="Helical" evidence="1">
    <location>
        <begin position="43"/>
        <end position="64"/>
    </location>
</feature>
<feature type="transmembrane region" description="Helical" evidence="1">
    <location>
        <begin position="323"/>
        <end position="341"/>
    </location>
</feature>
<feature type="transmembrane region" description="Helical" evidence="1">
    <location>
        <begin position="148"/>
        <end position="168"/>
    </location>
</feature>
<feature type="transmembrane region" description="Helical" evidence="1">
    <location>
        <begin position="231"/>
        <end position="251"/>
    </location>
</feature>
<feature type="transmembrane region" description="Helical" evidence="1">
    <location>
        <begin position="204"/>
        <end position="224"/>
    </location>
</feature>
<dbReference type="STRING" id="76114.ebA1519"/>
<organism evidence="3 4">
    <name type="scientific">Aromatoleum aromaticum (strain DSM 19018 / LMG 30748 / EbN1)</name>
    <name type="common">Azoarcus sp. (strain EbN1)</name>
    <dbReference type="NCBI Taxonomy" id="76114"/>
    <lineage>
        <taxon>Bacteria</taxon>
        <taxon>Pseudomonadati</taxon>
        <taxon>Pseudomonadota</taxon>
        <taxon>Betaproteobacteria</taxon>
        <taxon>Rhodocyclales</taxon>
        <taxon>Rhodocyclaceae</taxon>
        <taxon>Aromatoleum</taxon>
    </lineage>
</organism>
<evidence type="ECO:0000313" key="4">
    <source>
        <dbReference type="Proteomes" id="UP000006552"/>
    </source>
</evidence>
<feature type="domain" description="Acyltransferase 3" evidence="2">
    <location>
        <begin position="18"/>
        <end position="318"/>
    </location>
</feature>
<keyword evidence="1" id="KW-0812">Transmembrane</keyword>
<feature type="transmembrane region" description="Helical" evidence="1">
    <location>
        <begin position="257"/>
        <end position="275"/>
    </location>
</feature>
<dbReference type="AlphaFoldDB" id="Q5P6V3"/>
<dbReference type="GO" id="GO:0009103">
    <property type="term" value="P:lipopolysaccharide biosynthetic process"/>
    <property type="evidence" value="ECO:0007669"/>
    <property type="project" value="TreeGrafter"/>
</dbReference>